<organism evidence="2">
    <name type="scientific">Eucalyptus grandis</name>
    <name type="common">Flooded gum</name>
    <dbReference type="NCBI Taxonomy" id="71139"/>
    <lineage>
        <taxon>Eukaryota</taxon>
        <taxon>Viridiplantae</taxon>
        <taxon>Streptophyta</taxon>
        <taxon>Embryophyta</taxon>
        <taxon>Tracheophyta</taxon>
        <taxon>Spermatophyta</taxon>
        <taxon>Magnoliopsida</taxon>
        <taxon>eudicotyledons</taxon>
        <taxon>Gunneridae</taxon>
        <taxon>Pentapetalae</taxon>
        <taxon>rosids</taxon>
        <taxon>malvids</taxon>
        <taxon>Myrtales</taxon>
        <taxon>Myrtaceae</taxon>
        <taxon>Myrtoideae</taxon>
        <taxon>Eucalypteae</taxon>
        <taxon>Eucalyptus</taxon>
    </lineage>
</organism>
<gene>
    <name evidence="2" type="ORF">EUGRSUZ_H03701</name>
</gene>
<evidence type="ECO:0000313" key="2">
    <source>
        <dbReference type="EMBL" id="KCW60966.1"/>
    </source>
</evidence>
<reference evidence="2" key="1">
    <citation type="submission" date="2013-07" db="EMBL/GenBank/DDBJ databases">
        <title>The genome of Eucalyptus grandis.</title>
        <authorList>
            <person name="Schmutz J."/>
            <person name="Hayes R."/>
            <person name="Myburg A."/>
            <person name="Tuskan G."/>
            <person name="Grattapaglia D."/>
            <person name="Rokhsar D.S."/>
        </authorList>
    </citation>
    <scope>NUCLEOTIDE SEQUENCE</scope>
    <source>
        <tissue evidence="2">Leaf extractions</tissue>
    </source>
</reference>
<evidence type="ECO:0000256" key="1">
    <source>
        <dbReference type="SAM" id="MobiDB-lite"/>
    </source>
</evidence>
<protein>
    <submittedName>
        <fullName evidence="2">Uncharacterized protein</fullName>
    </submittedName>
</protein>
<dbReference type="AlphaFoldDB" id="A0A059B518"/>
<name>A0A059B518_EUCGR</name>
<feature type="region of interest" description="Disordered" evidence="1">
    <location>
        <begin position="49"/>
        <end position="89"/>
    </location>
</feature>
<dbReference type="Gramene" id="KCW60966">
    <property type="protein sequence ID" value="KCW60966"/>
    <property type="gene ID" value="EUGRSUZ_H03701"/>
</dbReference>
<accession>A0A059B518</accession>
<sequence>MERTKVPYTYNFALRQNTIIRFKIALATTLRKRKKEDRTAYGVVQEDGSVTGLEGQSQSQRRLGLPRVHDEPACSGRNHTNDPFTWHSVPPNQTSINLEILL</sequence>
<dbReference type="EMBL" id="KK198760">
    <property type="protein sequence ID" value="KCW60966.1"/>
    <property type="molecule type" value="Genomic_DNA"/>
</dbReference>
<proteinExistence type="predicted"/>
<dbReference type="InParanoid" id="A0A059B518"/>